<organism evidence="1">
    <name type="scientific">Siphoviridae sp. ctGa111</name>
    <dbReference type="NCBI Taxonomy" id="2825413"/>
    <lineage>
        <taxon>Viruses</taxon>
        <taxon>Duplodnaviria</taxon>
        <taxon>Heunggongvirae</taxon>
        <taxon>Uroviricota</taxon>
        <taxon>Caudoviricetes</taxon>
    </lineage>
</organism>
<keyword evidence="1" id="KW-0540">Nuclease</keyword>
<reference evidence="1" key="1">
    <citation type="journal article" date="2021" name="Proc. Natl. Acad. Sci. U.S.A.">
        <title>A Catalog of Tens of Thousands of Viruses from Human Metagenomes Reveals Hidden Associations with Chronic Diseases.</title>
        <authorList>
            <person name="Tisza M.J."/>
            <person name="Buck C.B."/>
        </authorList>
    </citation>
    <scope>NUCLEOTIDE SEQUENCE</scope>
    <source>
        <strain evidence="1">CtGa111</strain>
    </source>
</reference>
<evidence type="ECO:0000313" key="1">
    <source>
        <dbReference type="EMBL" id="DAG04866.1"/>
    </source>
</evidence>
<name>A0A8S5VDL8_9CAUD</name>
<keyword evidence="1" id="KW-0378">Hydrolase</keyword>
<sequence length="70" mass="7932">MNTCKKICNWCGREIKPIGSEQGISFEHQYSYGSQLDGSLLSFDLCPECSERFPIVLGAMFVHNPLKDDF</sequence>
<dbReference type="GO" id="GO:0004519">
    <property type="term" value="F:endonuclease activity"/>
    <property type="evidence" value="ECO:0007669"/>
    <property type="project" value="UniProtKB-KW"/>
</dbReference>
<proteinExistence type="predicted"/>
<accession>A0A8S5VDL8</accession>
<dbReference type="EMBL" id="BK016245">
    <property type="protein sequence ID" value="DAG04866.1"/>
    <property type="molecule type" value="Genomic_DNA"/>
</dbReference>
<keyword evidence="1" id="KW-0255">Endonuclease</keyword>
<protein>
    <submittedName>
        <fullName evidence="1">HNH endonuclease</fullName>
    </submittedName>
</protein>